<dbReference type="AlphaFoldDB" id="A0AAV2D835"/>
<dbReference type="EMBL" id="OZ034815">
    <property type="protein sequence ID" value="CAL1369639.1"/>
    <property type="molecule type" value="Genomic_DNA"/>
</dbReference>
<feature type="region of interest" description="Disordered" evidence="1">
    <location>
        <begin position="1"/>
        <end position="97"/>
    </location>
</feature>
<gene>
    <name evidence="2" type="ORF">LTRI10_LOCUS12143</name>
</gene>
<feature type="compositionally biased region" description="Basic and acidic residues" evidence="1">
    <location>
        <begin position="63"/>
        <end position="97"/>
    </location>
</feature>
<reference evidence="2 3" key="1">
    <citation type="submission" date="2024-04" db="EMBL/GenBank/DDBJ databases">
        <authorList>
            <person name="Fracassetti M."/>
        </authorList>
    </citation>
    <scope>NUCLEOTIDE SEQUENCE [LARGE SCALE GENOMIC DNA]</scope>
</reference>
<feature type="compositionally biased region" description="Low complexity" evidence="1">
    <location>
        <begin position="20"/>
        <end position="29"/>
    </location>
</feature>
<evidence type="ECO:0000313" key="3">
    <source>
        <dbReference type="Proteomes" id="UP001497516"/>
    </source>
</evidence>
<proteinExistence type="predicted"/>
<sequence length="97" mass="9948">MMTPSPLAELRERGGEAEVGRGVSGVEVADLVGDNGNDFGGAEEARGLVGGEGGGEAAGGVRVDLEEGGRVGEDADGFRSSRREGIEEGKETRSREE</sequence>
<protein>
    <submittedName>
        <fullName evidence="2">Uncharacterized protein</fullName>
    </submittedName>
</protein>
<feature type="compositionally biased region" description="Gly residues" evidence="1">
    <location>
        <begin position="48"/>
        <end position="58"/>
    </location>
</feature>
<evidence type="ECO:0000256" key="1">
    <source>
        <dbReference type="SAM" id="MobiDB-lite"/>
    </source>
</evidence>
<keyword evidence="3" id="KW-1185">Reference proteome</keyword>
<dbReference type="Proteomes" id="UP001497516">
    <property type="component" value="Chromosome 2"/>
</dbReference>
<organism evidence="2 3">
    <name type="scientific">Linum trigynum</name>
    <dbReference type="NCBI Taxonomy" id="586398"/>
    <lineage>
        <taxon>Eukaryota</taxon>
        <taxon>Viridiplantae</taxon>
        <taxon>Streptophyta</taxon>
        <taxon>Embryophyta</taxon>
        <taxon>Tracheophyta</taxon>
        <taxon>Spermatophyta</taxon>
        <taxon>Magnoliopsida</taxon>
        <taxon>eudicotyledons</taxon>
        <taxon>Gunneridae</taxon>
        <taxon>Pentapetalae</taxon>
        <taxon>rosids</taxon>
        <taxon>fabids</taxon>
        <taxon>Malpighiales</taxon>
        <taxon>Linaceae</taxon>
        <taxon>Linum</taxon>
    </lineage>
</organism>
<evidence type="ECO:0000313" key="2">
    <source>
        <dbReference type="EMBL" id="CAL1369639.1"/>
    </source>
</evidence>
<feature type="compositionally biased region" description="Basic and acidic residues" evidence="1">
    <location>
        <begin position="9"/>
        <end position="19"/>
    </location>
</feature>
<name>A0AAV2D835_9ROSI</name>
<accession>A0AAV2D835</accession>